<keyword evidence="2" id="KW-1185">Reference proteome</keyword>
<reference evidence="1 2" key="1">
    <citation type="journal article" date="2019" name="Nat. Ecol. Evol.">
        <title>Megaphylogeny resolves global patterns of mushroom evolution.</title>
        <authorList>
            <person name="Varga T."/>
            <person name="Krizsan K."/>
            <person name="Foldi C."/>
            <person name="Dima B."/>
            <person name="Sanchez-Garcia M."/>
            <person name="Sanchez-Ramirez S."/>
            <person name="Szollosi G.J."/>
            <person name="Szarkandi J.G."/>
            <person name="Papp V."/>
            <person name="Albert L."/>
            <person name="Andreopoulos W."/>
            <person name="Angelini C."/>
            <person name="Antonin V."/>
            <person name="Barry K.W."/>
            <person name="Bougher N.L."/>
            <person name="Buchanan P."/>
            <person name="Buyck B."/>
            <person name="Bense V."/>
            <person name="Catcheside P."/>
            <person name="Chovatia M."/>
            <person name="Cooper J."/>
            <person name="Damon W."/>
            <person name="Desjardin D."/>
            <person name="Finy P."/>
            <person name="Geml J."/>
            <person name="Haridas S."/>
            <person name="Hughes K."/>
            <person name="Justo A."/>
            <person name="Karasinski D."/>
            <person name="Kautmanova I."/>
            <person name="Kiss B."/>
            <person name="Kocsube S."/>
            <person name="Kotiranta H."/>
            <person name="LaButti K.M."/>
            <person name="Lechner B.E."/>
            <person name="Liimatainen K."/>
            <person name="Lipzen A."/>
            <person name="Lukacs Z."/>
            <person name="Mihaltcheva S."/>
            <person name="Morgado L.N."/>
            <person name="Niskanen T."/>
            <person name="Noordeloos M.E."/>
            <person name="Ohm R.A."/>
            <person name="Ortiz-Santana B."/>
            <person name="Ovrebo C."/>
            <person name="Racz N."/>
            <person name="Riley R."/>
            <person name="Savchenko A."/>
            <person name="Shiryaev A."/>
            <person name="Soop K."/>
            <person name="Spirin V."/>
            <person name="Szebenyi C."/>
            <person name="Tomsovsky M."/>
            <person name="Tulloss R.E."/>
            <person name="Uehling J."/>
            <person name="Grigoriev I.V."/>
            <person name="Vagvolgyi C."/>
            <person name="Papp T."/>
            <person name="Martin F.M."/>
            <person name="Miettinen O."/>
            <person name="Hibbett D.S."/>
            <person name="Nagy L.G."/>
        </authorList>
    </citation>
    <scope>NUCLEOTIDE SEQUENCE [LARGE SCALE GENOMIC DNA]</scope>
    <source>
        <strain evidence="1 2">NL-1719</strain>
    </source>
</reference>
<protein>
    <submittedName>
        <fullName evidence="1">Uncharacterized protein</fullName>
    </submittedName>
</protein>
<proteinExistence type="predicted"/>
<evidence type="ECO:0000313" key="1">
    <source>
        <dbReference type="EMBL" id="TFK68590.1"/>
    </source>
</evidence>
<sequence length="171" mass="19763">MPVSPFAPILSSTEWYPNLCHNQHHDQQVLTIRKVRDHHAATTGVFVDLFQTDDDHGTSKSARQRFSGWGMMIRRGINYPFSPDRLRPSPSIKAVTCGFGLCFHLRRELVAAHNDELQISRFDDGTTAYVTPNDPPTVQFQVSRIDMDAEWTNRYWTEMGGLWEDKVEWVR</sequence>
<dbReference type="Proteomes" id="UP000308600">
    <property type="component" value="Unassembled WGS sequence"/>
</dbReference>
<name>A0ACD3AS00_9AGAR</name>
<accession>A0ACD3AS00</accession>
<dbReference type="EMBL" id="ML208348">
    <property type="protein sequence ID" value="TFK68590.1"/>
    <property type="molecule type" value="Genomic_DNA"/>
</dbReference>
<evidence type="ECO:0000313" key="2">
    <source>
        <dbReference type="Proteomes" id="UP000308600"/>
    </source>
</evidence>
<gene>
    <name evidence="1" type="ORF">BDN72DRAFT_858298</name>
</gene>
<organism evidence="1 2">
    <name type="scientific">Pluteus cervinus</name>
    <dbReference type="NCBI Taxonomy" id="181527"/>
    <lineage>
        <taxon>Eukaryota</taxon>
        <taxon>Fungi</taxon>
        <taxon>Dikarya</taxon>
        <taxon>Basidiomycota</taxon>
        <taxon>Agaricomycotina</taxon>
        <taxon>Agaricomycetes</taxon>
        <taxon>Agaricomycetidae</taxon>
        <taxon>Agaricales</taxon>
        <taxon>Pluteineae</taxon>
        <taxon>Pluteaceae</taxon>
        <taxon>Pluteus</taxon>
    </lineage>
</organism>